<dbReference type="GO" id="GO:0003677">
    <property type="term" value="F:DNA binding"/>
    <property type="evidence" value="ECO:0007669"/>
    <property type="project" value="UniProtKB-KW"/>
</dbReference>
<evidence type="ECO:0000256" key="1">
    <source>
        <dbReference type="ARBA" id="ARBA00023242"/>
    </source>
</evidence>
<gene>
    <name evidence="5" type="ORF">Tdes44962_MAKER07506</name>
</gene>
<feature type="compositionally biased region" description="Basic and acidic residues" evidence="2">
    <location>
        <begin position="258"/>
        <end position="270"/>
    </location>
</feature>
<dbReference type="InterPro" id="IPR052450">
    <property type="entry name" value="TRBD-Containing_Protein"/>
</dbReference>
<feature type="region of interest" description="Disordered" evidence="2">
    <location>
        <begin position="338"/>
        <end position="419"/>
    </location>
</feature>
<dbReference type="Gene3D" id="1.10.246.220">
    <property type="match status" value="1"/>
</dbReference>
<evidence type="ECO:0000259" key="3">
    <source>
        <dbReference type="PROSITE" id="PS50090"/>
    </source>
</evidence>
<feature type="compositionally biased region" description="Polar residues" evidence="2">
    <location>
        <begin position="132"/>
        <end position="143"/>
    </location>
</feature>
<comment type="caution">
    <text evidence="5">The sequence shown here is derived from an EMBL/GenBank/DDBJ whole genome shotgun (WGS) entry which is preliminary data.</text>
</comment>
<evidence type="ECO:0000259" key="4">
    <source>
        <dbReference type="PROSITE" id="PS51294"/>
    </source>
</evidence>
<keyword evidence="1" id="KW-0539">Nucleus</keyword>
<dbReference type="InterPro" id="IPR001005">
    <property type="entry name" value="SANT/Myb"/>
</dbReference>
<protein>
    <submittedName>
        <fullName evidence="5">Myb-like DNA-binding domain</fullName>
    </submittedName>
</protein>
<dbReference type="Pfam" id="PF00249">
    <property type="entry name" value="Myb_DNA-binding"/>
    <property type="match status" value="1"/>
</dbReference>
<feature type="domain" description="Myb-like" evidence="3">
    <location>
        <begin position="180"/>
        <end position="232"/>
    </location>
</feature>
<dbReference type="AlphaFoldDB" id="A0A9W7SZ65"/>
<dbReference type="PANTHER" id="PTHR46734:SF1">
    <property type="entry name" value="TELOMERIC REPEAT-BINDING FACTOR 1"/>
    <property type="match status" value="1"/>
</dbReference>
<name>A0A9W7SZ65_9PEZI</name>
<reference evidence="5 6" key="2">
    <citation type="journal article" date="2021" name="Curr. Genet.">
        <title>Genetic response to nitrogen starvation in the aggressive Eucalyptus foliar pathogen Teratosphaeria destructans.</title>
        <authorList>
            <person name="Havenga M."/>
            <person name="Wingfield B.D."/>
            <person name="Wingfield M.J."/>
            <person name="Dreyer L.L."/>
            <person name="Roets F."/>
            <person name="Aylward J."/>
        </authorList>
    </citation>
    <scope>NUCLEOTIDE SEQUENCE [LARGE SCALE GENOMIC DNA]</scope>
    <source>
        <strain evidence="5">CMW44962</strain>
    </source>
</reference>
<feature type="domain" description="Myb-like" evidence="3">
    <location>
        <begin position="280"/>
        <end position="334"/>
    </location>
</feature>
<feature type="region of interest" description="Disordered" evidence="2">
    <location>
        <begin position="1"/>
        <end position="191"/>
    </location>
</feature>
<dbReference type="PROSITE" id="PS50090">
    <property type="entry name" value="MYB_LIKE"/>
    <property type="match status" value="2"/>
</dbReference>
<feature type="domain" description="HTH myb-type" evidence="4">
    <location>
        <begin position="180"/>
        <end position="239"/>
    </location>
</feature>
<accession>A0A9W7SZ65</accession>
<dbReference type="InterPro" id="IPR009057">
    <property type="entry name" value="Homeodomain-like_sf"/>
</dbReference>
<proteinExistence type="predicted"/>
<evidence type="ECO:0000313" key="6">
    <source>
        <dbReference type="Proteomes" id="UP001138500"/>
    </source>
</evidence>
<dbReference type="CDD" id="cd11660">
    <property type="entry name" value="SANT_TRF"/>
    <property type="match status" value="2"/>
</dbReference>
<feature type="region of interest" description="Disordered" evidence="2">
    <location>
        <begin position="238"/>
        <end position="291"/>
    </location>
</feature>
<sequence length="553" mass="61153">MNAASPVPNNPEYSGRLAMSHTSHAGGGVYKPTSLDFINRPNPVEPQSEPHRHPLNGFHHLPQASYQEYVRSLISRGDHADSDRPFKRRKSGHGKSLDLPKLPVRPGAKRQRLPPTLSGLHQPPPDAGILPSISTDQPVQAVQQRPVEISRPPKVTPARPAEEPSSSATKKQEPPTQPASAKTKRKKWSDEETADLLKGVARFGIGNWTKILKHEDYRFQSRTALDLKDRFRVCCPDDYKQKNLPQKPTKESGPAADSRSERKTREELKELGINQPFTKVDRRKRTDYSAEEDESLLRGFQKYRNAWAEIRADQTLGLNHRTPTDLRDRMRNKFPKEFASLGLTPRPGDSSKSKRQHSKTGDEQSTAYNRSEAGNAKSSEKAVEKPLSLSSIVAPMNADHPPPPSKPSSQPSKHSQKLFPPFHDPYFGATFDHDDSDSEPITLDRDILDWPSDLKKHYSHTIETTKGTGGIDPLATLNLPRPTAVPPLTASQTTTVGAGTLPSVAAITAGSSFEYSDDDGLQLPSLMFGPMYEGDAMRTSGPGHFLGIDELIS</sequence>
<dbReference type="InterPro" id="IPR017930">
    <property type="entry name" value="Myb_dom"/>
</dbReference>
<feature type="compositionally biased region" description="Basic and acidic residues" evidence="2">
    <location>
        <begin position="76"/>
        <end position="85"/>
    </location>
</feature>
<evidence type="ECO:0000313" key="5">
    <source>
        <dbReference type="EMBL" id="KAH9843313.1"/>
    </source>
</evidence>
<dbReference type="Gene3D" id="1.10.10.60">
    <property type="entry name" value="Homeodomain-like"/>
    <property type="match status" value="1"/>
</dbReference>
<dbReference type="PROSITE" id="PS51294">
    <property type="entry name" value="HTH_MYB"/>
    <property type="match status" value="1"/>
</dbReference>
<dbReference type="EMBL" id="RIBY02000391">
    <property type="protein sequence ID" value="KAH9843313.1"/>
    <property type="molecule type" value="Genomic_DNA"/>
</dbReference>
<reference evidence="5 6" key="1">
    <citation type="journal article" date="2018" name="IMA Fungus">
        <title>IMA Genome-F 10: Nine draft genome sequences of Claviceps purpurea s.lat., including C. arundinis, C. humidiphila, and C. cf. spartinae, pseudomolecules for the pitch canker pathogen Fusarium circinatum, draft genome of Davidsoniella eucalypti, Grosmannia galeiformis, Quambalaria eucalypti, and Teratosphaeria destructans.</title>
        <authorList>
            <person name="Wingfield B.D."/>
            <person name="Liu M."/>
            <person name="Nguyen H.D."/>
            <person name="Lane F.A."/>
            <person name="Morgan S.W."/>
            <person name="De Vos L."/>
            <person name="Wilken P.M."/>
            <person name="Duong T.A."/>
            <person name="Aylward J."/>
            <person name="Coetzee M.P."/>
            <person name="Dadej K."/>
            <person name="De Beer Z.W."/>
            <person name="Findlay W."/>
            <person name="Havenga M."/>
            <person name="Kolarik M."/>
            <person name="Menzies J.G."/>
            <person name="Naidoo K."/>
            <person name="Pochopski O."/>
            <person name="Shoukouhi P."/>
            <person name="Santana Q.C."/>
            <person name="Seifert K.A."/>
            <person name="Soal N."/>
            <person name="Steenkamp E.T."/>
            <person name="Tatham C.T."/>
            <person name="van der Nest M.A."/>
            <person name="Wingfield M.J."/>
        </authorList>
    </citation>
    <scope>NUCLEOTIDE SEQUENCE [LARGE SCALE GENOMIC DNA]</scope>
    <source>
        <strain evidence="5">CMW44962</strain>
    </source>
</reference>
<organism evidence="5 6">
    <name type="scientific">Teratosphaeria destructans</name>
    <dbReference type="NCBI Taxonomy" id="418781"/>
    <lineage>
        <taxon>Eukaryota</taxon>
        <taxon>Fungi</taxon>
        <taxon>Dikarya</taxon>
        <taxon>Ascomycota</taxon>
        <taxon>Pezizomycotina</taxon>
        <taxon>Dothideomycetes</taxon>
        <taxon>Dothideomycetidae</taxon>
        <taxon>Mycosphaerellales</taxon>
        <taxon>Teratosphaeriaceae</taxon>
        <taxon>Teratosphaeria</taxon>
    </lineage>
</organism>
<dbReference type="PANTHER" id="PTHR46734">
    <property type="entry name" value="TELOMERIC REPEAT-BINDING FACTOR 1 TERF1"/>
    <property type="match status" value="1"/>
</dbReference>
<dbReference type="OrthoDB" id="608866at2759"/>
<keyword evidence="6" id="KW-1185">Reference proteome</keyword>
<dbReference type="SMART" id="SM00717">
    <property type="entry name" value="SANT"/>
    <property type="match status" value="2"/>
</dbReference>
<evidence type="ECO:0000256" key="2">
    <source>
        <dbReference type="SAM" id="MobiDB-lite"/>
    </source>
</evidence>
<dbReference type="SUPFAM" id="SSF46689">
    <property type="entry name" value="Homeodomain-like"/>
    <property type="match status" value="2"/>
</dbReference>
<dbReference type="Proteomes" id="UP001138500">
    <property type="component" value="Unassembled WGS sequence"/>
</dbReference>